<evidence type="ECO:0000256" key="1">
    <source>
        <dbReference type="SAM" id="MobiDB-lite"/>
    </source>
</evidence>
<dbReference type="Proteomes" id="UP001152484">
    <property type="component" value="Unassembled WGS sequence"/>
</dbReference>
<organism evidence="2 3">
    <name type="scientific">Cuscuta europaea</name>
    <name type="common">European dodder</name>
    <dbReference type="NCBI Taxonomy" id="41803"/>
    <lineage>
        <taxon>Eukaryota</taxon>
        <taxon>Viridiplantae</taxon>
        <taxon>Streptophyta</taxon>
        <taxon>Embryophyta</taxon>
        <taxon>Tracheophyta</taxon>
        <taxon>Spermatophyta</taxon>
        <taxon>Magnoliopsida</taxon>
        <taxon>eudicotyledons</taxon>
        <taxon>Gunneridae</taxon>
        <taxon>Pentapetalae</taxon>
        <taxon>asterids</taxon>
        <taxon>lamiids</taxon>
        <taxon>Solanales</taxon>
        <taxon>Convolvulaceae</taxon>
        <taxon>Cuscuteae</taxon>
        <taxon>Cuscuta</taxon>
        <taxon>Cuscuta subgen. Cuscuta</taxon>
    </lineage>
</organism>
<evidence type="ECO:0000313" key="2">
    <source>
        <dbReference type="EMBL" id="CAH9060196.1"/>
    </source>
</evidence>
<accession>A0A9P1DYC4</accession>
<feature type="region of interest" description="Disordered" evidence="1">
    <location>
        <begin position="1"/>
        <end position="20"/>
    </location>
</feature>
<reference evidence="2" key="1">
    <citation type="submission" date="2022-07" db="EMBL/GenBank/DDBJ databases">
        <authorList>
            <person name="Macas J."/>
            <person name="Novak P."/>
            <person name="Neumann P."/>
        </authorList>
    </citation>
    <scope>NUCLEOTIDE SEQUENCE</scope>
</reference>
<sequence length="121" mass="13036">MSRQNLVQVTKKLPADESRRERRQLCGGISGAAENLGKLAGDRDLVLLIDVVNGGVDAETYEQSLHDVAHAAAAPSKDDDRIFRHKKRAIAVAAAGIARAFARGGAGVILRPRRCVRLFHG</sequence>
<dbReference type="OrthoDB" id="1316090at2759"/>
<name>A0A9P1DYC4_CUSEU</name>
<keyword evidence="3" id="KW-1185">Reference proteome</keyword>
<gene>
    <name evidence="2" type="ORF">CEURO_LOCUS1535</name>
</gene>
<evidence type="ECO:0000313" key="3">
    <source>
        <dbReference type="Proteomes" id="UP001152484"/>
    </source>
</evidence>
<comment type="caution">
    <text evidence="2">The sequence shown here is derived from an EMBL/GenBank/DDBJ whole genome shotgun (WGS) entry which is preliminary data.</text>
</comment>
<proteinExistence type="predicted"/>
<dbReference type="AlphaFoldDB" id="A0A9P1DYC4"/>
<protein>
    <submittedName>
        <fullName evidence="2">Uncharacterized protein</fullName>
    </submittedName>
</protein>
<dbReference type="EMBL" id="CAMAPE010000004">
    <property type="protein sequence ID" value="CAH9060196.1"/>
    <property type="molecule type" value="Genomic_DNA"/>
</dbReference>